<dbReference type="GO" id="GO:0019146">
    <property type="term" value="F:arabinose-5-phosphate isomerase activity"/>
    <property type="evidence" value="ECO:0007669"/>
    <property type="project" value="UniProtKB-EC"/>
</dbReference>
<feature type="compositionally biased region" description="Low complexity" evidence="8">
    <location>
        <begin position="342"/>
        <end position="358"/>
    </location>
</feature>
<dbReference type="PANTHER" id="PTHR42745:SF1">
    <property type="entry name" value="ARABINOSE 5-PHOSPHATE ISOMERASE KDSD"/>
    <property type="match status" value="1"/>
</dbReference>
<sequence length="358" mass="38036">MSAAARSVVPFDHVEQLRSARDILRVEANALESLASRLDTSFCAAVDLIDSVTGSVIVTGIGKAGLVGQKIAASLSSLGIRAHVLHPAEAVHGDLGCVHEDDVVIALSHSGETDELNRLLPLLDRMGVPVVAVTASAGSTLGAAAQVTIEIGKQVEVDDHNLAPTTSTTVMIALGDALAVTLSRRRGFTPQRFALFHPGGSLGRRLSRIKDVMRTGEELRISSQNTAVRDVLAESARPGRRTGAVMLVDDEGLLTGLFTDSDLARLLERREETRLDEPISSVMTHRPITVTSDRMLEVAVEILSARKLSELPVVDSEGRPVGLIDVTDVLGLVPEAEHASSPTHPTTPVTPTTDGRYE</sequence>
<dbReference type="EC" id="5.3.1.13" evidence="11"/>
<feature type="region of interest" description="Disordered" evidence="8">
    <location>
        <begin position="335"/>
        <end position="358"/>
    </location>
</feature>
<keyword evidence="2" id="KW-0677">Repeat</keyword>
<dbReference type="PIRSF" id="PIRSF004692">
    <property type="entry name" value="KdsD_KpsF"/>
    <property type="match status" value="1"/>
</dbReference>
<keyword evidence="5" id="KW-0862">Zinc</keyword>
<dbReference type="InterPro" id="IPR046348">
    <property type="entry name" value="SIS_dom_sf"/>
</dbReference>
<dbReference type="SMART" id="SM00116">
    <property type="entry name" value="CBS"/>
    <property type="match status" value="1"/>
</dbReference>
<dbReference type="EMBL" id="CP036268">
    <property type="protein sequence ID" value="QDT36680.1"/>
    <property type="molecule type" value="Genomic_DNA"/>
</dbReference>
<keyword evidence="3 7" id="KW-0129">CBS domain</keyword>
<dbReference type="NCBIfam" id="TIGR00393">
    <property type="entry name" value="kpsF"/>
    <property type="match status" value="1"/>
</dbReference>
<accession>A0A517QYR0</accession>
<keyword evidence="12" id="KW-1185">Reference proteome</keyword>
<evidence type="ECO:0000256" key="3">
    <source>
        <dbReference type="ARBA" id="ARBA00023122"/>
    </source>
</evidence>
<name>A0A517QYR0_9PLAN</name>
<dbReference type="GO" id="GO:0005975">
    <property type="term" value="P:carbohydrate metabolic process"/>
    <property type="evidence" value="ECO:0007669"/>
    <property type="project" value="InterPro"/>
</dbReference>
<dbReference type="InterPro" id="IPR035474">
    <property type="entry name" value="SIS_Kpsf"/>
</dbReference>
<keyword evidence="11" id="KW-0413">Isomerase</keyword>
<dbReference type="GO" id="GO:0046872">
    <property type="term" value="F:metal ion binding"/>
    <property type="evidence" value="ECO:0007669"/>
    <property type="project" value="UniProtKB-KW"/>
</dbReference>
<comment type="similarity">
    <text evidence="1 4">Belongs to the SIS family. GutQ/KpsF subfamily.</text>
</comment>
<dbReference type="InterPro" id="IPR046342">
    <property type="entry name" value="CBS_dom_sf"/>
</dbReference>
<dbReference type="Gene3D" id="3.40.50.10490">
    <property type="entry name" value="Glucose-6-phosphate isomerase like protein, domain 1"/>
    <property type="match status" value="1"/>
</dbReference>
<dbReference type="InterPro" id="IPR000644">
    <property type="entry name" value="CBS_dom"/>
</dbReference>
<evidence type="ECO:0000256" key="2">
    <source>
        <dbReference type="ARBA" id="ARBA00022737"/>
    </source>
</evidence>
<evidence type="ECO:0000256" key="6">
    <source>
        <dbReference type="PIRSR" id="PIRSR004692-3"/>
    </source>
</evidence>
<feature type="site" description="Catalytically relevant" evidence="6">
    <location>
        <position position="197"/>
    </location>
</feature>
<dbReference type="GO" id="GO:1901135">
    <property type="term" value="P:carbohydrate derivative metabolic process"/>
    <property type="evidence" value="ECO:0007669"/>
    <property type="project" value="InterPro"/>
</dbReference>
<evidence type="ECO:0000256" key="4">
    <source>
        <dbReference type="PIRNR" id="PIRNR004692"/>
    </source>
</evidence>
<keyword evidence="5" id="KW-0479">Metal-binding</keyword>
<feature type="site" description="Catalytically relevant" evidence="6">
    <location>
        <position position="115"/>
    </location>
</feature>
<evidence type="ECO:0000313" key="11">
    <source>
        <dbReference type="EMBL" id="QDT36680.1"/>
    </source>
</evidence>
<dbReference type="SUPFAM" id="SSF54631">
    <property type="entry name" value="CBS-domain pair"/>
    <property type="match status" value="1"/>
</dbReference>
<evidence type="ECO:0000313" key="12">
    <source>
        <dbReference type="Proteomes" id="UP000317318"/>
    </source>
</evidence>
<dbReference type="PROSITE" id="PS51464">
    <property type="entry name" value="SIS"/>
    <property type="match status" value="1"/>
</dbReference>
<reference evidence="11 12" key="1">
    <citation type="submission" date="2019-02" db="EMBL/GenBank/DDBJ databases">
        <title>Deep-cultivation of Planctomycetes and their phenomic and genomic characterization uncovers novel biology.</title>
        <authorList>
            <person name="Wiegand S."/>
            <person name="Jogler M."/>
            <person name="Boedeker C."/>
            <person name="Pinto D."/>
            <person name="Vollmers J."/>
            <person name="Rivas-Marin E."/>
            <person name="Kohn T."/>
            <person name="Peeters S.H."/>
            <person name="Heuer A."/>
            <person name="Rast P."/>
            <person name="Oberbeckmann S."/>
            <person name="Bunk B."/>
            <person name="Jeske O."/>
            <person name="Meyerdierks A."/>
            <person name="Storesund J.E."/>
            <person name="Kallscheuer N."/>
            <person name="Luecker S."/>
            <person name="Lage O.M."/>
            <person name="Pohl T."/>
            <person name="Merkel B.J."/>
            <person name="Hornburger P."/>
            <person name="Mueller R.-W."/>
            <person name="Bruemmer F."/>
            <person name="Labrenz M."/>
            <person name="Spormann A.M."/>
            <person name="Op den Camp H."/>
            <person name="Overmann J."/>
            <person name="Amann R."/>
            <person name="Jetten M.S.M."/>
            <person name="Mascher T."/>
            <person name="Medema M.H."/>
            <person name="Devos D.P."/>
            <person name="Kaster A.-K."/>
            <person name="Ovreas L."/>
            <person name="Rohde M."/>
            <person name="Galperin M.Y."/>
            <person name="Jogler C."/>
        </authorList>
    </citation>
    <scope>NUCLEOTIDE SEQUENCE [LARGE SCALE GENOMIC DNA]</scope>
    <source>
        <strain evidence="11 12">Pan189</strain>
    </source>
</reference>
<dbReference type="AlphaFoldDB" id="A0A517QYR0"/>
<dbReference type="OrthoDB" id="9762536at2"/>
<evidence type="ECO:0000259" key="10">
    <source>
        <dbReference type="PROSITE" id="PS51464"/>
    </source>
</evidence>
<evidence type="ECO:0000256" key="1">
    <source>
        <dbReference type="ARBA" id="ARBA00008165"/>
    </source>
</evidence>
<feature type="domain" description="CBS" evidence="9">
    <location>
        <begin position="283"/>
        <end position="340"/>
    </location>
</feature>
<dbReference type="KEGG" id="svp:Pan189_10420"/>
<dbReference type="GO" id="GO:0097367">
    <property type="term" value="F:carbohydrate derivative binding"/>
    <property type="evidence" value="ECO:0007669"/>
    <property type="project" value="InterPro"/>
</dbReference>
<feature type="site" description="Catalytically relevant" evidence="6">
    <location>
        <position position="156"/>
    </location>
</feature>
<feature type="domain" description="CBS" evidence="9">
    <location>
        <begin position="213"/>
        <end position="277"/>
    </location>
</feature>
<feature type="binding site" evidence="5">
    <location>
        <position position="86"/>
    </location>
    <ligand>
        <name>Zn(2+)</name>
        <dbReference type="ChEBI" id="CHEBI:29105"/>
    </ligand>
</feature>
<dbReference type="RefSeq" id="WP_145362866.1">
    <property type="nucleotide sequence ID" value="NZ_CP036268.1"/>
</dbReference>
<evidence type="ECO:0000259" key="9">
    <source>
        <dbReference type="PROSITE" id="PS51371"/>
    </source>
</evidence>
<dbReference type="InterPro" id="IPR004800">
    <property type="entry name" value="KdsD/KpsF-type"/>
</dbReference>
<evidence type="ECO:0000256" key="8">
    <source>
        <dbReference type="SAM" id="MobiDB-lite"/>
    </source>
</evidence>
<dbReference type="InterPro" id="IPR001347">
    <property type="entry name" value="SIS_dom"/>
</dbReference>
<dbReference type="InterPro" id="IPR050986">
    <property type="entry name" value="GutQ/KpsF_isomerases"/>
</dbReference>
<dbReference type="CDD" id="cd05014">
    <property type="entry name" value="SIS_Kpsf"/>
    <property type="match status" value="1"/>
</dbReference>
<organism evidence="11 12">
    <name type="scientific">Stratiformator vulcanicus</name>
    <dbReference type="NCBI Taxonomy" id="2527980"/>
    <lineage>
        <taxon>Bacteria</taxon>
        <taxon>Pseudomonadati</taxon>
        <taxon>Planctomycetota</taxon>
        <taxon>Planctomycetia</taxon>
        <taxon>Planctomycetales</taxon>
        <taxon>Planctomycetaceae</taxon>
        <taxon>Stratiformator</taxon>
    </lineage>
</organism>
<dbReference type="Pfam" id="PF01380">
    <property type="entry name" value="SIS"/>
    <property type="match status" value="1"/>
</dbReference>
<dbReference type="SUPFAM" id="SSF53697">
    <property type="entry name" value="SIS domain"/>
    <property type="match status" value="1"/>
</dbReference>
<dbReference type="PANTHER" id="PTHR42745">
    <property type="match status" value="1"/>
</dbReference>
<gene>
    <name evidence="11" type="primary">kdsD</name>
    <name evidence="11" type="ORF">Pan189_10420</name>
</gene>
<dbReference type="Pfam" id="PF00571">
    <property type="entry name" value="CBS"/>
    <property type="match status" value="1"/>
</dbReference>
<evidence type="ECO:0000256" key="7">
    <source>
        <dbReference type="PROSITE-ProRule" id="PRU00703"/>
    </source>
</evidence>
<dbReference type="Gene3D" id="3.10.580.10">
    <property type="entry name" value="CBS-domain"/>
    <property type="match status" value="1"/>
</dbReference>
<protein>
    <submittedName>
        <fullName evidence="11">Arabinose 5-phosphate isomerase KdsD</fullName>
        <ecNumber evidence="11">5.3.1.13</ecNumber>
    </submittedName>
</protein>
<dbReference type="PROSITE" id="PS51371">
    <property type="entry name" value="CBS"/>
    <property type="match status" value="2"/>
</dbReference>
<feature type="site" description="Catalytically relevant" evidence="6">
    <location>
        <position position="63"/>
    </location>
</feature>
<dbReference type="Proteomes" id="UP000317318">
    <property type="component" value="Chromosome"/>
</dbReference>
<proteinExistence type="inferred from homology"/>
<feature type="domain" description="SIS" evidence="10">
    <location>
        <begin position="45"/>
        <end position="188"/>
    </location>
</feature>
<evidence type="ECO:0000256" key="5">
    <source>
        <dbReference type="PIRSR" id="PIRSR004692-2"/>
    </source>
</evidence>